<reference evidence="3" key="1">
    <citation type="journal article" date="2015" name="Nature">
        <title>Complex archaea that bridge the gap between prokaryotes and eukaryotes.</title>
        <authorList>
            <person name="Spang A."/>
            <person name="Saw J.H."/>
            <person name="Jorgensen S.L."/>
            <person name="Zaremba-Niedzwiedzka K."/>
            <person name="Martijn J."/>
            <person name="Lind A.E."/>
            <person name="van Eijk R."/>
            <person name="Schleper C."/>
            <person name="Guy L."/>
            <person name="Ettema T.J."/>
        </authorList>
    </citation>
    <scope>NUCLEOTIDE SEQUENCE</scope>
</reference>
<accession>A0A0F9D4L6</accession>
<dbReference type="InterPro" id="IPR000160">
    <property type="entry name" value="GGDEF_dom"/>
</dbReference>
<feature type="non-terminal residue" evidence="3">
    <location>
        <position position="1"/>
    </location>
</feature>
<evidence type="ECO:0000259" key="2">
    <source>
        <dbReference type="PROSITE" id="PS50887"/>
    </source>
</evidence>
<dbReference type="InterPro" id="IPR029787">
    <property type="entry name" value="Nucleotide_cyclase"/>
</dbReference>
<dbReference type="NCBIfam" id="TIGR00254">
    <property type="entry name" value="GGDEF"/>
    <property type="match status" value="1"/>
</dbReference>
<evidence type="ECO:0000256" key="1">
    <source>
        <dbReference type="SAM" id="MobiDB-lite"/>
    </source>
</evidence>
<dbReference type="AlphaFoldDB" id="A0A0F9D4L6"/>
<dbReference type="InterPro" id="IPR043128">
    <property type="entry name" value="Rev_trsase/Diguanyl_cyclase"/>
</dbReference>
<dbReference type="Gene3D" id="3.30.70.270">
    <property type="match status" value="1"/>
</dbReference>
<dbReference type="GO" id="GO:0052621">
    <property type="term" value="F:diguanylate cyclase activity"/>
    <property type="evidence" value="ECO:0007669"/>
    <property type="project" value="TreeGrafter"/>
</dbReference>
<dbReference type="SMART" id="SM00267">
    <property type="entry name" value="GGDEF"/>
    <property type="match status" value="1"/>
</dbReference>
<sequence>YALAMVDVDHFKKINDQYGHDLGDQVLKAIAAKLCQVTGGGRAYRFGGEEFCLLFKGKTADKVADNLEALRKIIAEYDMTARDKESRPWLQNTGEKQRGASRSKGNIRATVSMGLSDSSDSLDFDVVLKSADRAMYRAKEGGRNQIRQSRSLK</sequence>
<protein>
    <recommendedName>
        <fullName evidence="2">GGDEF domain-containing protein</fullName>
    </recommendedName>
</protein>
<feature type="domain" description="GGDEF" evidence="2">
    <location>
        <begin position="1"/>
        <end position="151"/>
    </location>
</feature>
<name>A0A0F9D4L6_9ZZZZ</name>
<dbReference type="InterPro" id="IPR050469">
    <property type="entry name" value="Diguanylate_Cyclase"/>
</dbReference>
<dbReference type="GO" id="GO:1902201">
    <property type="term" value="P:negative regulation of bacterial-type flagellum-dependent cell motility"/>
    <property type="evidence" value="ECO:0007669"/>
    <property type="project" value="TreeGrafter"/>
</dbReference>
<dbReference type="EMBL" id="LAZR01043458">
    <property type="protein sequence ID" value="KKL07023.1"/>
    <property type="molecule type" value="Genomic_DNA"/>
</dbReference>
<evidence type="ECO:0000313" key="3">
    <source>
        <dbReference type="EMBL" id="KKL07023.1"/>
    </source>
</evidence>
<dbReference type="Pfam" id="PF00990">
    <property type="entry name" value="GGDEF"/>
    <property type="match status" value="1"/>
</dbReference>
<dbReference type="CDD" id="cd01949">
    <property type="entry name" value="GGDEF"/>
    <property type="match status" value="1"/>
</dbReference>
<dbReference type="SUPFAM" id="SSF55073">
    <property type="entry name" value="Nucleotide cyclase"/>
    <property type="match status" value="1"/>
</dbReference>
<comment type="caution">
    <text evidence="3">The sequence shown here is derived from an EMBL/GenBank/DDBJ whole genome shotgun (WGS) entry which is preliminary data.</text>
</comment>
<dbReference type="PANTHER" id="PTHR45138:SF9">
    <property type="entry name" value="DIGUANYLATE CYCLASE DGCM-RELATED"/>
    <property type="match status" value="1"/>
</dbReference>
<dbReference type="GO" id="GO:0005886">
    <property type="term" value="C:plasma membrane"/>
    <property type="evidence" value="ECO:0007669"/>
    <property type="project" value="TreeGrafter"/>
</dbReference>
<dbReference type="PANTHER" id="PTHR45138">
    <property type="entry name" value="REGULATORY COMPONENTS OF SENSORY TRANSDUCTION SYSTEM"/>
    <property type="match status" value="1"/>
</dbReference>
<dbReference type="GO" id="GO:0043709">
    <property type="term" value="P:cell adhesion involved in single-species biofilm formation"/>
    <property type="evidence" value="ECO:0007669"/>
    <property type="project" value="TreeGrafter"/>
</dbReference>
<gene>
    <name evidence="3" type="ORF">LCGC14_2590150</name>
</gene>
<dbReference type="PROSITE" id="PS50887">
    <property type="entry name" value="GGDEF"/>
    <property type="match status" value="1"/>
</dbReference>
<proteinExistence type="predicted"/>
<feature type="region of interest" description="Disordered" evidence="1">
    <location>
        <begin position="85"/>
        <end position="107"/>
    </location>
</feature>
<organism evidence="3">
    <name type="scientific">marine sediment metagenome</name>
    <dbReference type="NCBI Taxonomy" id="412755"/>
    <lineage>
        <taxon>unclassified sequences</taxon>
        <taxon>metagenomes</taxon>
        <taxon>ecological metagenomes</taxon>
    </lineage>
</organism>